<comment type="caution">
    <text evidence="2">The sequence shown here is derived from an EMBL/GenBank/DDBJ whole genome shotgun (WGS) entry which is preliminary data.</text>
</comment>
<name>A0A226DFE7_FOLCA</name>
<organism evidence="2 3">
    <name type="scientific">Folsomia candida</name>
    <name type="common">Springtail</name>
    <dbReference type="NCBI Taxonomy" id="158441"/>
    <lineage>
        <taxon>Eukaryota</taxon>
        <taxon>Metazoa</taxon>
        <taxon>Ecdysozoa</taxon>
        <taxon>Arthropoda</taxon>
        <taxon>Hexapoda</taxon>
        <taxon>Collembola</taxon>
        <taxon>Entomobryomorpha</taxon>
        <taxon>Isotomoidea</taxon>
        <taxon>Isotomidae</taxon>
        <taxon>Proisotominae</taxon>
        <taxon>Folsomia</taxon>
    </lineage>
</organism>
<evidence type="ECO:0000313" key="2">
    <source>
        <dbReference type="EMBL" id="OXA43923.1"/>
    </source>
</evidence>
<feature type="region of interest" description="Disordered" evidence="1">
    <location>
        <begin position="576"/>
        <end position="604"/>
    </location>
</feature>
<proteinExistence type="predicted"/>
<evidence type="ECO:0000313" key="3">
    <source>
        <dbReference type="Proteomes" id="UP000198287"/>
    </source>
</evidence>
<sequence>MGTTINDITISPGCSPPTDTNSPLYFPQVCPNTELEPLPTPAAPLPANIFVPPHILPSFQPVPPHHTNAFYRPPFPPSHISTIDGDFCACPLSHIDNLTGFTSIQDCNAHPPFVNPRSTNDPHFVSLLAQQLPSQLQQGIGTSDMRPHVVSAGSDSIHMLDAPRPRSSGQHMTFPDSPPTGVDLRIPSTVVAVSLLARMYIANSTSQHLRITGNPGIQNSEAHITYRMVTAVILVEVGESILDDAITPILTDLVVKITRWLISHADHKQLAVSLTTIRSPDHNLAPTLLLPFIAHLNLKKKKPVLRIDRTPRPTSYLQRGRTTFITWTPIPSFSPDSPCSKPVSLLPPLSILILPNIQLDPSSGHNTHHPLTHILLPDDTLHLATCSIAPDTGSSVVYLPPCDSERRPVHQDQTTSLEEDFILPCHGPPSSQVAEKKCNWPPNFFDFLMRNFSSPPTTSSKCVENLRPAFHLHAPLISPTLQQWMKNGSTNSQPYTRNYSPTSISSPIMALMDSAHDTMKNSPFFPLQNSYRCQETYVYYLHALPKGASCHTRTKFVLVLTPPAISRVLNRVIPRSKITPNNQSKPRKLLQSPHSTRTYPPTAPNLPHHFHPLPQGLCRLTVGRPHTQIQRHALQHCNLIQLIRLSNKTNNGYFFSLHRRPPHPCPP</sequence>
<keyword evidence="3" id="KW-1185">Reference proteome</keyword>
<reference evidence="2 3" key="1">
    <citation type="submission" date="2015-12" db="EMBL/GenBank/DDBJ databases">
        <title>The genome of Folsomia candida.</title>
        <authorList>
            <person name="Faddeeva A."/>
            <person name="Derks M.F."/>
            <person name="Anvar Y."/>
            <person name="Smit S."/>
            <person name="Van Straalen N."/>
            <person name="Roelofs D."/>
        </authorList>
    </citation>
    <scope>NUCLEOTIDE SEQUENCE [LARGE SCALE GENOMIC DNA]</scope>
    <source>
        <strain evidence="2 3">VU population</strain>
        <tissue evidence="2">Whole body</tissue>
    </source>
</reference>
<dbReference type="AlphaFoldDB" id="A0A226DFE7"/>
<gene>
    <name evidence="2" type="ORF">Fcan01_21132</name>
</gene>
<dbReference type="Proteomes" id="UP000198287">
    <property type="component" value="Unassembled WGS sequence"/>
</dbReference>
<accession>A0A226DFE7</accession>
<evidence type="ECO:0000256" key="1">
    <source>
        <dbReference type="SAM" id="MobiDB-lite"/>
    </source>
</evidence>
<dbReference type="EMBL" id="LNIX01000020">
    <property type="protein sequence ID" value="OXA43923.1"/>
    <property type="molecule type" value="Genomic_DNA"/>
</dbReference>
<protein>
    <submittedName>
        <fullName evidence="2">Uncharacterized protein</fullName>
    </submittedName>
</protein>